<dbReference type="PANTHER" id="PTHR33745:SF3">
    <property type="entry name" value="RSBT CO-ANTAGONIST PROTEIN RSBRC"/>
    <property type="match status" value="1"/>
</dbReference>
<organism evidence="3 4">
    <name type="scientific">Chungangia koreensis</name>
    <dbReference type="NCBI Taxonomy" id="752657"/>
    <lineage>
        <taxon>Bacteria</taxon>
        <taxon>Bacillati</taxon>
        <taxon>Bacillota</taxon>
        <taxon>Bacilli</taxon>
        <taxon>Lactobacillales</taxon>
        <taxon>Chungangia</taxon>
    </lineage>
</organism>
<comment type="caution">
    <text evidence="3">The sequence shown here is derived from an EMBL/GenBank/DDBJ whole genome shotgun (WGS) entry which is preliminary data.</text>
</comment>
<reference evidence="4" key="1">
    <citation type="journal article" date="2019" name="Int. J. Syst. Evol. Microbiol.">
        <title>The Global Catalogue of Microorganisms (GCM) 10K type strain sequencing project: providing services to taxonomists for standard genome sequencing and annotation.</title>
        <authorList>
            <consortium name="The Broad Institute Genomics Platform"/>
            <consortium name="The Broad Institute Genome Sequencing Center for Infectious Disease"/>
            <person name="Wu L."/>
            <person name="Ma J."/>
        </authorList>
    </citation>
    <scope>NUCLEOTIDE SEQUENCE [LARGE SCALE GENOMIC DNA]</scope>
    <source>
        <strain evidence="4">CCUG 59778</strain>
    </source>
</reference>
<name>A0ABV8WZJ9_9LACT</name>
<dbReference type="Gene3D" id="3.30.750.24">
    <property type="entry name" value="STAS domain"/>
    <property type="match status" value="1"/>
</dbReference>
<dbReference type="Proteomes" id="UP001595817">
    <property type="component" value="Unassembled WGS sequence"/>
</dbReference>
<keyword evidence="1" id="KW-0597">Phosphoprotein</keyword>
<proteinExistence type="predicted"/>
<gene>
    <name evidence="3" type="ORF">ACFOZY_01390</name>
</gene>
<evidence type="ECO:0000313" key="4">
    <source>
        <dbReference type="Proteomes" id="UP001595817"/>
    </source>
</evidence>
<evidence type="ECO:0000256" key="1">
    <source>
        <dbReference type="ARBA" id="ARBA00022553"/>
    </source>
</evidence>
<dbReference type="EMBL" id="JBHSEC010000001">
    <property type="protein sequence ID" value="MFC4409082.1"/>
    <property type="molecule type" value="Genomic_DNA"/>
</dbReference>
<accession>A0ABV8WZJ9</accession>
<dbReference type="PROSITE" id="PS50801">
    <property type="entry name" value="STAS"/>
    <property type="match status" value="1"/>
</dbReference>
<keyword evidence="4" id="KW-1185">Reference proteome</keyword>
<dbReference type="PANTHER" id="PTHR33745">
    <property type="entry name" value="RSBT ANTAGONIST PROTEIN RSBS-RELATED"/>
    <property type="match status" value="1"/>
</dbReference>
<evidence type="ECO:0000259" key="2">
    <source>
        <dbReference type="PROSITE" id="PS50801"/>
    </source>
</evidence>
<dbReference type="InterPro" id="IPR036513">
    <property type="entry name" value="STAS_dom_sf"/>
</dbReference>
<dbReference type="Pfam" id="PF01740">
    <property type="entry name" value="STAS"/>
    <property type="match status" value="1"/>
</dbReference>
<dbReference type="SUPFAM" id="SSF52091">
    <property type="entry name" value="SpoIIaa-like"/>
    <property type="match status" value="1"/>
</dbReference>
<dbReference type="InterPro" id="IPR002645">
    <property type="entry name" value="STAS_dom"/>
</dbReference>
<dbReference type="RefSeq" id="WP_378151458.1">
    <property type="nucleotide sequence ID" value="NZ_JBHSEC010000001.1"/>
</dbReference>
<sequence>MDFDKKLYEFLKDKTWQLTEEWYATLDKRNTGGVYAMEDPEAIQRMKEQNHEFYKRLNRLFVEDRDTFLEDFEEWVVEVATDENHIRTPLHFILREFFRVQSQYVNLIHQFSEVHKGEISQEKIESWYQEVINAVGKIIEWFTAEHYTYAQKILNAQREMINELSSPVISLDKNRALLPLVGDIDTARANYLLENTLLQCSEKKVSCLYIDLSGVVIVDTMVAQQLFRLVEALRLLGIKSVISGIRPEIAQTAIQLGIQFNDMTTVSNLEQALNLDLD</sequence>
<protein>
    <submittedName>
        <fullName evidence="3">STAS domain-containing protein</fullName>
    </submittedName>
</protein>
<dbReference type="CDD" id="cd07041">
    <property type="entry name" value="STAS_RsbR_RsbS_like"/>
    <property type="match status" value="1"/>
</dbReference>
<dbReference type="InterPro" id="IPR051932">
    <property type="entry name" value="Bact_StressResp_Reg"/>
</dbReference>
<feature type="domain" description="STAS" evidence="2">
    <location>
        <begin position="165"/>
        <end position="276"/>
    </location>
</feature>
<evidence type="ECO:0000313" key="3">
    <source>
        <dbReference type="EMBL" id="MFC4409082.1"/>
    </source>
</evidence>